<evidence type="ECO:0000256" key="1">
    <source>
        <dbReference type="SAM" id="MobiDB-lite"/>
    </source>
</evidence>
<dbReference type="InterPro" id="IPR041249">
    <property type="entry name" value="HEPN_DZIP3"/>
</dbReference>
<dbReference type="InterPro" id="IPR007111">
    <property type="entry name" value="NACHT_NTPase"/>
</dbReference>
<dbReference type="Pfam" id="PF05729">
    <property type="entry name" value="NACHT"/>
    <property type="match status" value="1"/>
</dbReference>
<evidence type="ECO:0000313" key="5">
    <source>
        <dbReference type="Proteomes" id="UP000770661"/>
    </source>
</evidence>
<evidence type="ECO:0000259" key="2">
    <source>
        <dbReference type="Pfam" id="PF05729"/>
    </source>
</evidence>
<name>A0A8J5CXR6_CHIOP</name>
<feature type="domain" description="NACHT" evidence="2">
    <location>
        <begin position="258"/>
        <end position="384"/>
    </location>
</feature>
<evidence type="ECO:0000259" key="3">
    <source>
        <dbReference type="Pfam" id="PF18738"/>
    </source>
</evidence>
<feature type="region of interest" description="Disordered" evidence="1">
    <location>
        <begin position="946"/>
        <end position="967"/>
    </location>
</feature>
<dbReference type="Pfam" id="PF18738">
    <property type="entry name" value="HEPN_DZIP3"/>
    <property type="match status" value="1"/>
</dbReference>
<dbReference type="Gene3D" id="3.40.50.300">
    <property type="entry name" value="P-loop containing nucleotide triphosphate hydrolases"/>
    <property type="match status" value="1"/>
</dbReference>
<protein>
    <recommendedName>
        <fullName evidence="6">NACHT domain-containing protein</fullName>
    </recommendedName>
</protein>
<keyword evidence="5" id="KW-1185">Reference proteome</keyword>
<accession>A0A8J5CXR6</accession>
<dbReference type="OrthoDB" id="6351874at2759"/>
<gene>
    <name evidence="4" type="ORF">GWK47_004847</name>
</gene>
<dbReference type="SUPFAM" id="SSF52540">
    <property type="entry name" value="P-loop containing nucleoside triphosphate hydrolases"/>
    <property type="match status" value="1"/>
</dbReference>
<sequence>MAAAGQVLANVNVSRYLSAVLVVGKEEVWRAFDWLYRHHTRHQQPRLYVGEYLRGVQENNTKIKKTINAADSKALHRQEDPAKMDISLLYKLLQHTCGLAADTPEFAWNKPPEDAAQQSLEHWLYRVKEIRNEVSHEYAALINMSDAELGTRLDELSSLLCKIVQSAGRRSARPDGEVKAAVATVKEKLTLVQTSMPPSAIRPEEFALEAKKELGDQWQGCTTWGDHLSPPLLRWAVEDQEVGLSQLLQGLGEKPPQVVVVLGEPGIGKSSLCWQLLDGWLQGDAHLADAAAQDLVVLVQCRHIFTRDLTRLLTEELLPRTCRRCRPEEVLELLGSLRVLWLVDGFEEATADAKSVVGRLVGLCDRDHTVLLTGHHDYLEEMAATLAAVPSLVVCHATHFGLTESGFRARLAGLVEAGEGCGEPPWGERCAAFAREVAALSPLLLQELYSPLKLMLAVRLWEEGRLGEAAGAPLASLYAAIQDALVTKLVAKLRAKNSLTEGEARDRVRRWVGGLCREGLDMWARGCFVTLDAEAEQRLEDRAVELMLPYTDCFSTFLGSSVGPGRATHCFLHHTHQSVMAAQHLHTLVLQGGEVQQVKATLLPGPDNTSLDRFLDMLIHVATGLAAEGSLDEKRAGVLAGLLEQCRFCQWLEVVRRTKCCPAMVRQAHRRLAGMWEVNDNTLEAAAALVAIGPPLAIFISLGRDPRDNPVLQELLRCLSQSSAEVTVKALHCFLYGFDPVVPLYSTDHLLHDLCGPTSACHLVYFHGFLTGEGCRLLHRHCSTLHCAFVGVMDHEALARVILLSHQAPHLEMLQIHVLCSLDAAPKKSVPRRVNDCRVSLMQVEEGEAKKAVELICRIGHSFSAITLNYVMPSTTCNMLRAFKEMKVRTHSLGRWTKFRFMDLIVLQHLHYFPLPPPPEFTPRLIYKMWNNPNIECQLTVTLTPGPGQDATHPAQDQSPARDTGCS</sequence>
<evidence type="ECO:0008006" key="6">
    <source>
        <dbReference type="Google" id="ProtNLM"/>
    </source>
</evidence>
<dbReference type="InterPro" id="IPR027417">
    <property type="entry name" value="P-loop_NTPase"/>
</dbReference>
<dbReference type="AlphaFoldDB" id="A0A8J5CXR6"/>
<dbReference type="EMBL" id="JACEEZ010006137">
    <property type="protein sequence ID" value="KAG0724999.1"/>
    <property type="molecule type" value="Genomic_DNA"/>
</dbReference>
<proteinExistence type="predicted"/>
<dbReference type="Proteomes" id="UP000770661">
    <property type="component" value="Unassembled WGS sequence"/>
</dbReference>
<evidence type="ECO:0000313" key="4">
    <source>
        <dbReference type="EMBL" id="KAG0724999.1"/>
    </source>
</evidence>
<feature type="compositionally biased region" description="Polar residues" evidence="1">
    <location>
        <begin position="955"/>
        <end position="967"/>
    </location>
</feature>
<comment type="caution">
    <text evidence="4">The sequence shown here is derived from an EMBL/GenBank/DDBJ whole genome shotgun (WGS) entry which is preliminary data.</text>
</comment>
<organism evidence="4 5">
    <name type="scientific">Chionoecetes opilio</name>
    <name type="common">Atlantic snow crab</name>
    <name type="synonym">Cancer opilio</name>
    <dbReference type="NCBI Taxonomy" id="41210"/>
    <lineage>
        <taxon>Eukaryota</taxon>
        <taxon>Metazoa</taxon>
        <taxon>Ecdysozoa</taxon>
        <taxon>Arthropoda</taxon>
        <taxon>Crustacea</taxon>
        <taxon>Multicrustacea</taxon>
        <taxon>Malacostraca</taxon>
        <taxon>Eumalacostraca</taxon>
        <taxon>Eucarida</taxon>
        <taxon>Decapoda</taxon>
        <taxon>Pleocyemata</taxon>
        <taxon>Brachyura</taxon>
        <taxon>Eubrachyura</taxon>
        <taxon>Majoidea</taxon>
        <taxon>Majidae</taxon>
        <taxon>Chionoecetes</taxon>
    </lineage>
</organism>
<reference evidence="4" key="1">
    <citation type="submission" date="2020-07" db="EMBL/GenBank/DDBJ databases">
        <title>The High-quality genome of the commercially important snow crab, Chionoecetes opilio.</title>
        <authorList>
            <person name="Jeong J.-H."/>
            <person name="Ryu S."/>
        </authorList>
    </citation>
    <scope>NUCLEOTIDE SEQUENCE</scope>
    <source>
        <strain evidence="4">MADBK_172401_WGS</strain>
        <tissue evidence="4">Digestive gland</tissue>
    </source>
</reference>
<feature type="domain" description="DZIP3-like HEPN" evidence="3">
    <location>
        <begin position="62"/>
        <end position="158"/>
    </location>
</feature>